<name>A0AA90K7G2_9ACTN</name>
<evidence type="ECO:0000256" key="1">
    <source>
        <dbReference type="ARBA" id="ARBA00011245"/>
    </source>
</evidence>
<dbReference type="AlphaFoldDB" id="A0AA90K7G2"/>
<dbReference type="PANTHER" id="PTHR43439">
    <property type="entry name" value="PHENYLACETATE-COENZYME A LIGASE"/>
    <property type="match status" value="1"/>
</dbReference>
<feature type="domain" description="AMP-dependent synthetase/ligase" evidence="10">
    <location>
        <begin position="102"/>
        <end position="298"/>
    </location>
</feature>
<evidence type="ECO:0000256" key="7">
    <source>
        <dbReference type="ARBA" id="ARBA00068695"/>
    </source>
</evidence>
<feature type="domain" description="AMP-dependent ligase C-terminal" evidence="11">
    <location>
        <begin position="345"/>
        <end position="438"/>
    </location>
</feature>
<dbReference type="FunFam" id="3.40.50.12780:FF:000016">
    <property type="entry name" value="Phenylacetate-coenzyme A ligase"/>
    <property type="match status" value="1"/>
</dbReference>
<organism evidence="12">
    <name type="scientific">Streptantibioticus silvisoli</name>
    <dbReference type="NCBI Taxonomy" id="2705255"/>
    <lineage>
        <taxon>Bacteria</taxon>
        <taxon>Bacillati</taxon>
        <taxon>Actinomycetota</taxon>
        <taxon>Actinomycetes</taxon>
        <taxon>Kitasatosporales</taxon>
        <taxon>Streptomycetaceae</taxon>
        <taxon>Streptantibioticus</taxon>
    </lineage>
</organism>
<dbReference type="PANTHER" id="PTHR43439:SF1">
    <property type="entry name" value="PHENYLACETATE-COENZYME A LIGASE"/>
    <property type="match status" value="1"/>
</dbReference>
<evidence type="ECO:0000256" key="3">
    <source>
        <dbReference type="ARBA" id="ARBA00022741"/>
    </source>
</evidence>
<proteinExistence type="inferred from homology"/>
<evidence type="ECO:0000259" key="11">
    <source>
        <dbReference type="Pfam" id="PF14535"/>
    </source>
</evidence>
<dbReference type="SUPFAM" id="SSF56801">
    <property type="entry name" value="Acetyl-CoA synthetase-like"/>
    <property type="match status" value="1"/>
</dbReference>
<evidence type="ECO:0000256" key="4">
    <source>
        <dbReference type="ARBA" id="ARBA00060591"/>
    </source>
</evidence>
<dbReference type="GO" id="GO:0000166">
    <property type="term" value="F:nucleotide binding"/>
    <property type="evidence" value="ECO:0007669"/>
    <property type="project" value="UniProtKB-KW"/>
</dbReference>
<evidence type="ECO:0000256" key="6">
    <source>
        <dbReference type="ARBA" id="ARBA00066629"/>
    </source>
</evidence>
<comment type="caution">
    <text evidence="12">The sequence shown here is derived from an EMBL/GenBank/DDBJ whole genome shotgun (WGS) entry which is preliminary data.</text>
</comment>
<comment type="catalytic activity">
    <reaction evidence="9">
        <text>2-phenylacetate + ATP + CoA = phenylacetyl-CoA + AMP + diphosphate</text>
        <dbReference type="Rhea" id="RHEA:20956"/>
        <dbReference type="ChEBI" id="CHEBI:18401"/>
        <dbReference type="ChEBI" id="CHEBI:30616"/>
        <dbReference type="ChEBI" id="CHEBI:33019"/>
        <dbReference type="ChEBI" id="CHEBI:57287"/>
        <dbReference type="ChEBI" id="CHEBI:57390"/>
        <dbReference type="ChEBI" id="CHEBI:456215"/>
        <dbReference type="EC" id="6.2.1.30"/>
    </reaction>
</comment>
<dbReference type="InterPro" id="IPR011880">
    <property type="entry name" value="PA_CoA_ligase"/>
</dbReference>
<comment type="pathway">
    <text evidence="4 9">Aromatic compound metabolism; phenylacetate degradation.</text>
</comment>
<dbReference type="Gene3D" id="3.40.50.12780">
    <property type="entry name" value="N-terminal domain of ligase-like"/>
    <property type="match status" value="1"/>
</dbReference>
<protein>
    <recommendedName>
        <fullName evidence="7 9">Phenylacetate-coenzyme A ligase</fullName>
        <ecNumber evidence="6 9">6.2.1.30</ecNumber>
    </recommendedName>
    <alternativeName>
        <fullName evidence="8 9">Phenylacetyl-CoA ligase</fullName>
    </alternativeName>
</protein>
<gene>
    <name evidence="12" type="primary">paaF</name>
    <name evidence="12" type="ORF">POF50_002610</name>
</gene>
<evidence type="ECO:0000256" key="2">
    <source>
        <dbReference type="ARBA" id="ARBA00022598"/>
    </source>
</evidence>
<dbReference type="RefSeq" id="WP_271318098.1">
    <property type="nucleotide sequence ID" value="NZ_JABXJJ020000002.1"/>
</dbReference>
<comment type="subunit">
    <text evidence="1">Monomer.</text>
</comment>
<dbReference type="PIRSF" id="PIRSF006444">
    <property type="entry name" value="PaaK"/>
    <property type="match status" value="1"/>
</dbReference>
<evidence type="ECO:0000259" key="10">
    <source>
        <dbReference type="Pfam" id="PF00501"/>
    </source>
</evidence>
<evidence type="ECO:0000313" key="12">
    <source>
        <dbReference type="EMBL" id="MDI5968247.1"/>
    </source>
</evidence>
<evidence type="ECO:0000256" key="8">
    <source>
        <dbReference type="ARBA" id="ARBA00075111"/>
    </source>
</evidence>
<dbReference type="EC" id="6.2.1.30" evidence="6 9"/>
<sequence length="440" mass="48349">MSAGRRLGDGPPRELLDAGERLTREELLDLQLRRLQATLRHAYDHSPMYRRKFDDAGVRPEDCRSLADLAHFPFTTKADLRDYYPFGAFAVPTSQVRRVHASSGTTGRPTVVGYTEGDISRWSDLVARSIRAAGGRAGQRVHVGYGYGLFTGGLGAHYGAERAGCLVVPASGGMTARQVQLIQDFEPDIIMVTPSYMLTLLDEFDRQGVDPRTSSLRTGIFGAEPWTEAMRQELETRAGLHAVDIYGLSEVMGPGVASECVETKDGPHLWEDHFYPETIDPFSGGAVADGDSGELVITSLTKEAMPVVRYRTRDLTRLLPGTARPAFRRIEKITGRSDDMIILRGVNLFPTQIEEIVLRTPAVAPHFTLHLTRPARLDQLAVHVEARPGATPDDRDRAATAIAAEIKDRIGVSAGVLVVDPETLERSVGKIRRVIDSREA</sequence>
<dbReference type="InterPro" id="IPR045851">
    <property type="entry name" value="AMP-bd_C_sf"/>
</dbReference>
<reference evidence="12" key="1">
    <citation type="submission" date="2023-05" db="EMBL/GenBank/DDBJ databases">
        <title>Streptantibioticus silvisoli sp. nov., acidotolerant actinomycetes 1 from pine litter.</title>
        <authorList>
            <person name="Swiecimska M."/>
            <person name="Golinska P."/>
            <person name="Sangal V."/>
            <person name="Wachnowicz B."/>
            <person name="Goodfellow M."/>
        </authorList>
    </citation>
    <scope>NUCLEOTIDE SEQUENCE</scope>
    <source>
        <strain evidence="12">SL13</strain>
    </source>
</reference>
<dbReference type="EMBL" id="JABXJJ020000002">
    <property type="protein sequence ID" value="MDI5968247.1"/>
    <property type="molecule type" value="Genomic_DNA"/>
</dbReference>
<comment type="similarity">
    <text evidence="5 9">Belongs to the phenylacetyl-CoA ligase family.</text>
</comment>
<evidence type="ECO:0000256" key="5">
    <source>
        <dbReference type="ARBA" id="ARBA00061566"/>
    </source>
</evidence>
<dbReference type="GO" id="GO:0047475">
    <property type="term" value="F:phenylacetate-CoA ligase activity"/>
    <property type="evidence" value="ECO:0007669"/>
    <property type="project" value="UniProtKB-EC"/>
</dbReference>
<dbReference type="InterPro" id="IPR028154">
    <property type="entry name" value="AMP-dep_Lig_C"/>
</dbReference>
<dbReference type="InterPro" id="IPR049623">
    <property type="entry name" value="PA_CoA_lig_proteobact_actino"/>
</dbReference>
<dbReference type="InterPro" id="IPR042099">
    <property type="entry name" value="ANL_N_sf"/>
</dbReference>
<comment type="function">
    <text evidence="9">Catalyzes the activation of phenylacetic acid (PA) to phenylacetyl-CoA (PA-CoA).</text>
</comment>
<evidence type="ECO:0000256" key="9">
    <source>
        <dbReference type="PIRNR" id="PIRNR006444"/>
    </source>
</evidence>
<dbReference type="Gene3D" id="3.30.300.30">
    <property type="match status" value="1"/>
</dbReference>
<dbReference type="GO" id="GO:0010124">
    <property type="term" value="P:phenylacetate catabolic process"/>
    <property type="evidence" value="ECO:0007669"/>
    <property type="project" value="UniProtKB-UniRule"/>
</dbReference>
<dbReference type="Pfam" id="PF14535">
    <property type="entry name" value="AMP-binding_C_2"/>
    <property type="match status" value="1"/>
</dbReference>
<keyword evidence="2 9" id="KW-0436">Ligase</keyword>
<accession>A0AA90K7G2</accession>
<dbReference type="NCBIfam" id="TIGR02155">
    <property type="entry name" value="PA_CoA_ligase"/>
    <property type="match status" value="1"/>
</dbReference>
<keyword evidence="3 9" id="KW-0547">Nucleotide-binding</keyword>
<dbReference type="CDD" id="cd05913">
    <property type="entry name" value="PaaK"/>
    <property type="match status" value="1"/>
</dbReference>
<dbReference type="InterPro" id="IPR000873">
    <property type="entry name" value="AMP-dep_synth/lig_dom"/>
</dbReference>
<dbReference type="Pfam" id="PF00501">
    <property type="entry name" value="AMP-binding"/>
    <property type="match status" value="1"/>
</dbReference>
<dbReference type="InterPro" id="IPR051414">
    <property type="entry name" value="Adenylate-forming_Reductase"/>
</dbReference>